<dbReference type="OrthoDB" id="671439at2759"/>
<dbReference type="Gramene" id="OIW06325">
    <property type="protein sequence ID" value="OIW06325"/>
    <property type="gene ID" value="TanjilG_14970"/>
</dbReference>
<dbReference type="GO" id="GO:0016746">
    <property type="term" value="F:acyltransferase activity"/>
    <property type="evidence" value="ECO:0007669"/>
    <property type="project" value="UniProtKB-KW"/>
</dbReference>
<dbReference type="STRING" id="3871.A0A4P1RB78"/>
<dbReference type="Pfam" id="PF02458">
    <property type="entry name" value="Transferase"/>
    <property type="match status" value="1"/>
</dbReference>
<evidence type="ECO:0000313" key="4">
    <source>
        <dbReference type="EMBL" id="OIW06325.1"/>
    </source>
</evidence>
<evidence type="ECO:0000256" key="3">
    <source>
        <dbReference type="ARBA" id="ARBA00023315"/>
    </source>
</evidence>
<keyword evidence="2" id="KW-0808">Transferase</keyword>
<name>A0A4P1RB78_LUPAN</name>
<evidence type="ECO:0000313" key="5">
    <source>
        <dbReference type="Proteomes" id="UP000188354"/>
    </source>
</evidence>
<evidence type="ECO:0000256" key="2">
    <source>
        <dbReference type="ARBA" id="ARBA00022679"/>
    </source>
</evidence>
<accession>A0A4P1RB78</accession>
<dbReference type="KEGG" id="lang:109353916"/>
<keyword evidence="5" id="KW-1185">Reference proteome</keyword>
<dbReference type="InterPro" id="IPR023213">
    <property type="entry name" value="CAT-like_dom_sf"/>
</dbReference>
<gene>
    <name evidence="4" type="ORF">TanjilG_14970</name>
</gene>
<protein>
    <submittedName>
        <fullName evidence="4">Uncharacterized protein</fullName>
    </submittedName>
</protein>
<dbReference type="PANTHER" id="PTHR31623:SF79">
    <property type="entry name" value="SALUTARIDINOL 7-O-ACETYLTRANSFERASE"/>
    <property type="match status" value="1"/>
</dbReference>
<organism evidence="4 5">
    <name type="scientific">Lupinus angustifolius</name>
    <name type="common">Narrow-leaved blue lupine</name>
    <dbReference type="NCBI Taxonomy" id="3871"/>
    <lineage>
        <taxon>Eukaryota</taxon>
        <taxon>Viridiplantae</taxon>
        <taxon>Streptophyta</taxon>
        <taxon>Embryophyta</taxon>
        <taxon>Tracheophyta</taxon>
        <taxon>Spermatophyta</taxon>
        <taxon>Magnoliopsida</taxon>
        <taxon>eudicotyledons</taxon>
        <taxon>Gunneridae</taxon>
        <taxon>Pentapetalae</taxon>
        <taxon>rosids</taxon>
        <taxon>fabids</taxon>
        <taxon>Fabales</taxon>
        <taxon>Fabaceae</taxon>
        <taxon>Papilionoideae</taxon>
        <taxon>50 kb inversion clade</taxon>
        <taxon>genistoids sensu lato</taxon>
        <taxon>core genistoids</taxon>
        <taxon>Genisteae</taxon>
        <taxon>Lupinus</taxon>
    </lineage>
</organism>
<proteinExistence type="inferred from homology"/>
<dbReference type="EMBL" id="CM007368">
    <property type="protein sequence ID" value="OIW06325.1"/>
    <property type="molecule type" value="Genomic_DNA"/>
</dbReference>
<reference evidence="4 5" key="1">
    <citation type="journal article" date="2017" name="Plant Biotechnol. J.">
        <title>A comprehensive draft genome sequence for lupin (Lupinus angustifolius), an emerging health food: insights into plant-microbe interactions and legume evolution.</title>
        <authorList>
            <person name="Hane J.K."/>
            <person name="Ming Y."/>
            <person name="Kamphuis L.G."/>
            <person name="Nelson M.N."/>
            <person name="Garg G."/>
            <person name="Atkins C.A."/>
            <person name="Bayer P.E."/>
            <person name="Bravo A."/>
            <person name="Bringans S."/>
            <person name="Cannon S."/>
            <person name="Edwards D."/>
            <person name="Foley R."/>
            <person name="Gao L.L."/>
            <person name="Harrison M.J."/>
            <person name="Huang W."/>
            <person name="Hurgobin B."/>
            <person name="Li S."/>
            <person name="Liu C.W."/>
            <person name="McGrath A."/>
            <person name="Morahan G."/>
            <person name="Murray J."/>
            <person name="Weller J."/>
            <person name="Jian J."/>
            <person name="Singh K.B."/>
        </authorList>
    </citation>
    <scope>NUCLEOTIDE SEQUENCE</scope>
    <source>
        <strain evidence="5">cv. Tanjil</strain>
        <tissue evidence="4">Whole plant</tissue>
    </source>
</reference>
<dbReference type="PANTHER" id="PTHR31623">
    <property type="entry name" value="F21J9.9"/>
    <property type="match status" value="1"/>
</dbReference>
<comment type="similarity">
    <text evidence="1">Belongs to the plant acyltransferase family.</text>
</comment>
<dbReference type="AlphaFoldDB" id="A0A4P1RB78"/>
<keyword evidence="3" id="KW-0012">Acyltransferase</keyword>
<sequence>MAAKGEIVSIETIKPSTPTHDHLRDLKLSLLDQLLPNQIYIPLLLCYSHHDINNAFGGTSDHFSTISQKLKTSLSQALTLYYPYCGKPVKDNLSIECNDTGVVFIESKVNAKLSDILNNPLLELMVKDFLPFDPYNFDAPEANLAVQLNQFSCGGIAIGVSFNHKLGDAITLGCFLRAWSLLARGQGSLMVAPQMETSNLYFPPKNIEKINFRDVICKEEIVTKRFMFSGTNLSRLRDKLSSSIQNLSRVETVTALIWKSALEAAAKTSSKEQIFHASKVCHVVNIRGRVVPPLPEVTRGNLFVQSLSPKLELKGEVGLHDFAEMARKAVRSVDKDYVSKIIGDGILEVIEEMIANKEEGVPVYTFSSVIGMDCYENDFGWGKPTWVGTVGGRPMKNAVILFPTRDGKGTEAWITLSKVDMVEFERNPELIHYTSVNC</sequence>
<evidence type="ECO:0000256" key="1">
    <source>
        <dbReference type="ARBA" id="ARBA00009861"/>
    </source>
</evidence>
<dbReference type="Proteomes" id="UP000188354">
    <property type="component" value="Chromosome LG08"/>
</dbReference>
<dbReference type="Gene3D" id="3.30.559.10">
    <property type="entry name" value="Chloramphenicol acetyltransferase-like domain"/>
    <property type="match status" value="2"/>
</dbReference>